<dbReference type="AlphaFoldDB" id="A0A7N2L3W4"/>
<protein>
    <recommendedName>
        <fullName evidence="10">Leucine-rich repeat-containing N-terminal plant-type domain-containing protein</fullName>
    </recommendedName>
</protein>
<dbReference type="Gene3D" id="3.80.10.10">
    <property type="entry name" value="Ribonuclease Inhibitor"/>
    <property type="match status" value="1"/>
</dbReference>
<dbReference type="InterPro" id="IPR032675">
    <property type="entry name" value="LRR_dom_sf"/>
</dbReference>
<feature type="signal peptide" evidence="9">
    <location>
        <begin position="1"/>
        <end position="32"/>
    </location>
</feature>
<dbReference type="Pfam" id="PF00560">
    <property type="entry name" value="LRR_1"/>
    <property type="match status" value="2"/>
</dbReference>
<dbReference type="InterPro" id="IPR001611">
    <property type="entry name" value="Leu-rich_rpt"/>
</dbReference>
<dbReference type="PANTHER" id="PTHR48060:SF24">
    <property type="entry name" value="NON-SPECIFIC SERINE_THREONINE PROTEIN KINASE"/>
    <property type="match status" value="1"/>
</dbReference>
<dbReference type="InterPro" id="IPR013210">
    <property type="entry name" value="LRR_N_plant-typ"/>
</dbReference>
<evidence type="ECO:0000259" key="10">
    <source>
        <dbReference type="Pfam" id="PF08263"/>
    </source>
</evidence>
<dbReference type="OMA" id="YIYMREN"/>
<comment type="subcellular location">
    <subcellularLocation>
        <location evidence="2">Membrane</location>
    </subcellularLocation>
    <subcellularLocation>
        <location evidence="1">Secreted</location>
        <location evidence="1">Cell wall</location>
    </subcellularLocation>
</comment>
<evidence type="ECO:0000256" key="5">
    <source>
        <dbReference type="ARBA" id="ARBA00022729"/>
    </source>
</evidence>
<keyword evidence="12" id="KW-1185">Reference proteome</keyword>
<dbReference type="PRINTS" id="PR00019">
    <property type="entry name" value="LEURICHRPT"/>
</dbReference>
<dbReference type="Pfam" id="PF08263">
    <property type="entry name" value="LRRNT_2"/>
    <property type="match status" value="1"/>
</dbReference>
<sequence>MTSLSNKPLFNQFLSSLLFFHLLLIVLHFVSSSTAPVSSLSSPFAHSSSKVKIEEETKEAMALLNWKTSLHNKSQSLLSSSVGTNPCNWVEINCDHSGSVTHLNLSSYGLRGTLHNLNFQSFPNLLSLNLSYNSLSGIINPNISHLSKLSLLDLSVNQFTGRIPSEIGKLTSLHIIDLSVNRMTGLIPQDVGALISLSKLDFSFNNLTVSFLLLLET</sequence>
<dbReference type="EnsemblPlants" id="QL03p000448:mrna">
    <property type="protein sequence ID" value="QL03p000448:mrna:CDS:1"/>
    <property type="gene ID" value="QL03p000448"/>
</dbReference>
<keyword evidence="4" id="KW-0433">Leucine-rich repeat</keyword>
<dbReference type="InParanoid" id="A0A7N2L3W4"/>
<dbReference type="SUPFAM" id="SSF52058">
    <property type="entry name" value="L domain-like"/>
    <property type="match status" value="1"/>
</dbReference>
<evidence type="ECO:0000256" key="9">
    <source>
        <dbReference type="SAM" id="SignalP"/>
    </source>
</evidence>
<keyword evidence="7" id="KW-0472">Membrane</keyword>
<evidence type="ECO:0000256" key="7">
    <source>
        <dbReference type="ARBA" id="ARBA00023136"/>
    </source>
</evidence>
<name>A0A7N2L3W4_QUELO</name>
<evidence type="ECO:0000256" key="3">
    <source>
        <dbReference type="ARBA" id="ARBA00022512"/>
    </source>
</evidence>
<keyword evidence="5 9" id="KW-0732">Signal</keyword>
<evidence type="ECO:0000256" key="8">
    <source>
        <dbReference type="ARBA" id="ARBA00038043"/>
    </source>
</evidence>
<reference evidence="11" key="2">
    <citation type="submission" date="2021-01" db="UniProtKB">
        <authorList>
            <consortium name="EnsemblPlants"/>
        </authorList>
    </citation>
    <scope>IDENTIFICATION</scope>
</reference>
<dbReference type="EMBL" id="LRBV02000003">
    <property type="status" value="NOT_ANNOTATED_CDS"/>
    <property type="molecule type" value="Genomic_DNA"/>
</dbReference>
<dbReference type="Proteomes" id="UP000594261">
    <property type="component" value="Chromosome 3"/>
</dbReference>
<dbReference type="GO" id="GO:0016020">
    <property type="term" value="C:membrane"/>
    <property type="evidence" value="ECO:0007669"/>
    <property type="project" value="UniProtKB-SubCell"/>
</dbReference>
<keyword evidence="3" id="KW-0964">Secreted</keyword>
<dbReference type="Gramene" id="QL03p000448:mrna">
    <property type="protein sequence ID" value="QL03p000448:mrna:CDS:1"/>
    <property type="gene ID" value="QL03p000448"/>
</dbReference>
<keyword evidence="3" id="KW-0134">Cell wall</keyword>
<dbReference type="FunFam" id="3.80.10.10:FF:000400">
    <property type="entry name" value="Nuclear pore complex protein NUP107"/>
    <property type="match status" value="1"/>
</dbReference>
<dbReference type="InterPro" id="IPR053211">
    <property type="entry name" value="DNA_repair-toleration"/>
</dbReference>
<accession>A0A7N2L3W4</accession>
<comment type="similarity">
    <text evidence="8">Belongs to the polygalacturonase-inhibiting protein family.</text>
</comment>
<dbReference type="PANTHER" id="PTHR48060">
    <property type="entry name" value="DNA DAMAGE-REPAIR/TOLERATION PROTEIN DRT100"/>
    <property type="match status" value="1"/>
</dbReference>
<feature type="domain" description="Leucine-rich repeat-containing N-terminal plant-type" evidence="10">
    <location>
        <begin position="59"/>
        <end position="95"/>
    </location>
</feature>
<proteinExistence type="inferred from homology"/>
<evidence type="ECO:0000313" key="11">
    <source>
        <dbReference type="EnsemblPlants" id="QL03p000448:mrna:CDS:1"/>
    </source>
</evidence>
<evidence type="ECO:0000313" key="12">
    <source>
        <dbReference type="Proteomes" id="UP000594261"/>
    </source>
</evidence>
<organism evidence="11 12">
    <name type="scientific">Quercus lobata</name>
    <name type="common">Valley oak</name>
    <dbReference type="NCBI Taxonomy" id="97700"/>
    <lineage>
        <taxon>Eukaryota</taxon>
        <taxon>Viridiplantae</taxon>
        <taxon>Streptophyta</taxon>
        <taxon>Embryophyta</taxon>
        <taxon>Tracheophyta</taxon>
        <taxon>Spermatophyta</taxon>
        <taxon>Magnoliopsida</taxon>
        <taxon>eudicotyledons</taxon>
        <taxon>Gunneridae</taxon>
        <taxon>Pentapetalae</taxon>
        <taxon>rosids</taxon>
        <taxon>fabids</taxon>
        <taxon>Fagales</taxon>
        <taxon>Fagaceae</taxon>
        <taxon>Quercus</taxon>
    </lineage>
</organism>
<evidence type="ECO:0000256" key="6">
    <source>
        <dbReference type="ARBA" id="ARBA00022737"/>
    </source>
</evidence>
<evidence type="ECO:0000256" key="2">
    <source>
        <dbReference type="ARBA" id="ARBA00004370"/>
    </source>
</evidence>
<evidence type="ECO:0000256" key="4">
    <source>
        <dbReference type="ARBA" id="ARBA00022614"/>
    </source>
</evidence>
<reference evidence="11 12" key="1">
    <citation type="journal article" date="2016" name="G3 (Bethesda)">
        <title>First Draft Assembly and Annotation of the Genome of a California Endemic Oak Quercus lobata Nee (Fagaceae).</title>
        <authorList>
            <person name="Sork V.L."/>
            <person name="Fitz-Gibbon S.T."/>
            <person name="Puiu D."/>
            <person name="Crepeau M."/>
            <person name="Gugger P.F."/>
            <person name="Sherman R."/>
            <person name="Stevens K."/>
            <person name="Langley C.H."/>
            <person name="Pellegrini M."/>
            <person name="Salzberg S.L."/>
        </authorList>
    </citation>
    <scope>NUCLEOTIDE SEQUENCE [LARGE SCALE GENOMIC DNA]</scope>
    <source>
        <strain evidence="11 12">cv. SW786</strain>
    </source>
</reference>
<feature type="chain" id="PRO_5029538402" description="Leucine-rich repeat-containing N-terminal plant-type domain-containing protein" evidence="9">
    <location>
        <begin position="33"/>
        <end position="217"/>
    </location>
</feature>
<evidence type="ECO:0000256" key="1">
    <source>
        <dbReference type="ARBA" id="ARBA00004191"/>
    </source>
</evidence>
<keyword evidence="6" id="KW-0677">Repeat</keyword>